<dbReference type="InterPro" id="IPR036691">
    <property type="entry name" value="Endo/exonu/phosph_ase_sf"/>
</dbReference>
<reference evidence="1 2" key="1">
    <citation type="submission" date="2023-08" db="EMBL/GenBank/DDBJ databases">
        <title>A Necator americanus chromosomal reference genome.</title>
        <authorList>
            <person name="Ilik V."/>
            <person name="Petrzelkova K.J."/>
            <person name="Pardy F."/>
            <person name="Fuh T."/>
            <person name="Niatou-Singa F.S."/>
            <person name="Gouil Q."/>
            <person name="Baker L."/>
            <person name="Ritchie M.E."/>
            <person name="Jex A.R."/>
            <person name="Gazzola D."/>
            <person name="Li H."/>
            <person name="Toshio Fujiwara R."/>
            <person name="Zhan B."/>
            <person name="Aroian R.V."/>
            <person name="Pafco B."/>
            <person name="Schwarz E.M."/>
        </authorList>
    </citation>
    <scope>NUCLEOTIDE SEQUENCE [LARGE SCALE GENOMIC DNA]</scope>
    <source>
        <strain evidence="1 2">Aroian</strain>
        <tissue evidence="1">Whole animal</tissue>
    </source>
</reference>
<comment type="caution">
    <text evidence="1">The sequence shown here is derived from an EMBL/GenBank/DDBJ whole genome shotgun (WGS) entry which is preliminary data.</text>
</comment>
<organism evidence="1 2">
    <name type="scientific">Necator americanus</name>
    <name type="common">Human hookworm</name>
    <dbReference type="NCBI Taxonomy" id="51031"/>
    <lineage>
        <taxon>Eukaryota</taxon>
        <taxon>Metazoa</taxon>
        <taxon>Ecdysozoa</taxon>
        <taxon>Nematoda</taxon>
        <taxon>Chromadorea</taxon>
        <taxon>Rhabditida</taxon>
        <taxon>Rhabditina</taxon>
        <taxon>Rhabditomorpha</taxon>
        <taxon>Strongyloidea</taxon>
        <taxon>Ancylostomatidae</taxon>
        <taxon>Bunostominae</taxon>
        <taxon>Necator</taxon>
    </lineage>
</organism>
<evidence type="ECO:0000313" key="1">
    <source>
        <dbReference type="EMBL" id="KAK6751625.1"/>
    </source>
</evidence>
<dbReference type="PANTHER" id="PTHR23227:SF67">
    <property type="entry name" value="CRANIOFACIAL DEVELOPMENT PROTEIN 2-LIKE"/>
    <property type="match status" value="1"/>
</dbReference>
<dbReference type="PANTHER" id="PTHR23227">
    <property type="entry name" value="BUCENTAUR RELATED"/>
    <property type="match status" value="1"/>
</dbReference>
<evidence type="ECO:0008006" key="3">
    <source>
        <dbReference type="Google" id="ProtNLM"/>
    </source>
</evidence>
<dbReference type="InterPro" id="IPR027124">
    <property type="entry name" value="Swc5/CFDP1/2"/>
</dbReference>
<gene>
    <name evidence="1" type="primary">Necator_chrIV.g16489</name>
    <name evidence="1" type="ORF">RB195_003192</name>
</gene>
<accession>A0ABR1DME6</accession>
<dbReference type="Proteomes" id="UP001303046">
    <property type="component" value="Unassembled WGS sequence"/>
</dbReference>
<name>A0ABR1DME6_NECAM</name>
<keyword evidence="2" id="KW-1185">Reference proteome</keyword>
<dbReference type="Gene3D" id="3.60.10.10">
    <property type="entry name" value="Endonuclease/exonuclease/phosphatase"/>
    <property type="match status" value="1"/>
</dbReference>
<evidence type="ECO:0000313" key="2">
    <source>
        <dbReference type="Proteomes" id="UP001303046"/>
    </source>
</evidence>
<dbReference type="EMBL" id="JAVFWL010000004">
    <property type="protein sequence ID" value="KAK6751625.1"/>
    <property type="molecule type" value="Genomic_DNA"/>
</dbReference>
<dbReference type="SUPFAM" id="SSF56219">
    <property type="entry name" value="DNase I-like"/>
    <property type="match status" value="1"/>
</dbReference>
<protein>
    <recommendedName>
        <fullName evidence="3">Endonuclease/exonuclease/phosphatase domain-containing protein</fullName>
    </recommendedName>
</protein>
<sequence length="410" mass="47605">MDYFSKLFLLSIDVKYEARRGLKQRQYMYSTNRMYLNTLQRSGDPHDVGNYRLICLLSVIYEFFTSMEDIDNQEKLGRTPEATRIVLARAMWQICEGYRLEDEAKEETRWKGSKAREVGDGYKLIYHGISNRNGVGIILNESFRNSVTAVDRLLHRLMAVKVDTGEVELRVEDLQQYVQSLESEEVLLIGGDFNGHVGSRKDGFESCHGGYGYGAHNDDGLRILEYAVASDLIIANTQYRKRKSHLITYTSGGRETQIDFWMLRRRDRRLLQDSNVIPTDHVAAQHHLLVTDLKISRPRKRHPRTETQRIKWWNLKDRKEVFLASVAPSTLPHPTRSVEEMWLSTSSVIRLTAENTLGKTTLGKPKVQKATWFWNEEVQAAIREKKSKYKLWWRTRQPEDRGAYLAEEGG</sequence>
<proteinExistence type="predicted"/>